<sequence length="157" mass="17980">MNYWFSPKNNAFYPKALKEAYISAGTLPDDLVETTEKVFIEFSGMAPAGKARSANDKGLPCWVDLPVVDVTIDELKSGARKLRDSFILSTDRMLVEDYTINDIPLSYEQRKELIKIRANFKSWPNEEGWPRIELPFIPSWILTEAVKHGYVVPVWPN</sequence>
<dbReference type="Pfam" id="PF02413">
    <property type="entry name" value="Caudo_TAP"/>
    <property type="match status" value="1"/>
</dbReference>
<dbReference type="InterPro" id="IPR003458">
    <property type="entry name" value="Phage_T4_Gp38_tail_assem"/>
</dbReference>
<gene>
    <name evidence="1" type="ORF">FKM52_21355</name>
</gene>
<dbReference type="Proteomes" id="UP000319523">
    <property type="component" value="Unassembled WGS sequence"/>
</dbReference>
<reference evidence="1 2" key="1">
    <citation type="submission" date="2019-06" db="EMBL/GenBank/DDBJ databases">
        <authorList>
            <person name="Yang Y."/>
        </authorList>
    </citation>
    <scope>NUCLEOTIDE SEQUENCE [LARGE SCALE GENOMIC DNA]</scope>
    <source>
        <strain evidence="1 2">BIT-26</strain>
    </source>
</reference>
<proteinExistence type="predicted"/>
<protein>
    <submittedName>
        <fullName evidence="1">Tail fiber assembly protein</fullName>
    </submittedName>
</protein>
<evidence type="ECO:0000313" key="1">
    <source>
        <dbReference type="EMBL" id="TPW37672.1"/>
    </source>
</evidence>
<dbReference type="RefSeq" id="WP_141178099.1">
    <property type="nucleotide sequence ID" value="NZ_VHQI01000035.1"/>
</dbReference>
<evidence type="ECO:0000313" key="2">
    <source>
        <dbReference type="Proteomes" id="UP000319523"/>
    </source>
</evidence>
<accession>A0A506UWR8</accession>
<comment type="caution">
    <text evidence="1">The sequence shown here is derived from an EMBL/GenBank/DDBJ whole genome shotgun (WGS) entry which is preliminary data.</text>
</comment>
<dbReference type="OrthoDB" id="6556057at2"/>
<dbReference type="AlphaFoldDB" id="A0A506UWR8"/>
<keyword evidence="2" id="KW-1185">Reference proteome</keyword>
<name>A0A506UWR8_9GAMM</name>
<organism evidence="1 2">
    <name type="scientific">Mixta tenebrionis</name>
    <dbReference type="NCBI Taxonomy" id="2562439"/>
    <lineage>
        <taxon>Bacteria</taxon>
        <taxon>Pseudomonadati</taxon>
        <taxon>Pseudomonadota</taxon>
        <taxon>Gammaproteobacteria</taxon>
        <taxon>Enterobacterales</taxon>
        <taxon>Erwiniaceae</taxon>
        <taxon>Mixta</taxon>
    </lineage>
</organism>
<dbReference type="EMBL" id="VHQI01000035">
    <property type="protein sequence ID" value="TPW37672.1"/>
    <property type="molecule type" value="Genomic_DNA"/>
</dbReference>